<dbReference type="EMBL" id="JBFOLJ010000002">
    <property type="protein sequence ID" value="KAL2552592.1"/>
    <property type="molecule type" value="Genomic_DNA"/>
</dbReference>
<feature type="region of interest" description="Disordered" evidence="1">
    <location>
        <begin position="1"/>
        <end position="23"/>
    </location>
</feature>
<evidence type="ECO:0000256" key="1">
    <source>
        <dbReference type="SAM" id="MobiDB-lite"/>
    </source>
</evidence>
<dbReference type="Proteomes" id="UP001604277">
    <property type="component" value="Unassembled WGS sequence"/>
</dbReference>
<keyword evidence="3" id="KW-1185">Reference proteome</keyword>
<proteinExistence type="predicted"/>
<evidence type="ECO:0000313" key="2">
    <source>
        <dbReference type="EMBL" id="KAL2552592.1"/>
    </source>
</evidence>
<reference evidence="3" key="1">
    <citation type="submission" date="2024-07" db="EMBL/GenBank/DDBJ databases">
        <title>Two chromosome-level genome assemblies of Korean endemic species Abeliophyllum distichum and Forsythia ovata (Oleaceae).</title>
        <authorList>
            <person name="Jang H."/>
        </authorList>
    </citation>
    <scope>NUCLEOTIDE SEQUENCE [LARGE SCALE GENOMIC DNA]</scope>
</reference>
<protein>
    <submittedName>
        <fullName evidence="2">RRM domain-containing protein</fullName>
    </submittedName>
</protein>
<sequence>MDDETVEDDEGATEPTRHVDPARDYKGSSLLMIAYMACMLTKCDRANMKLLNALVQFSNSETASAAKDALDGRSIPRDYTNPLLHVAPSAIDASGQVNHGQSAVSILLNYSLVVGHNGEV</sequence>
<accession>A0ABD1WSB9</accession>
<comment type="caution">
    <text evidence="2">The sequence shown here is derived from an EMBL/GenBank/DDBJ whole genome shotgun (WGS) entry which is preliminary data.</text>
</comment>
<dbReference type="AlphaFoldDB" id="A0ABD1WSB9"/>
<gene>
    <name evidence="2" type="ORF">Fot_06211</name>
</gene>
<organism evidence="2 3">
    <name type="scientific">Forsythia ovata</name>
    <dbReference type="NCBI Taxonomy" id="205694"/>
    <lineage>
        <taxon>Eukaryota</taxon>
        <taxon>Viridiplantae</taxon>
        <taxon>Streptophyta</taxon>
        <taxon>Embryophyta</taxon>
        <taxon>Tracheophyta</taxon>
        <taxon>Spermatophyta</taxon>
        <taxon>Magnoliopsida</taxon>
        <taxon>eudicotyledons</taxon>
        <taxon>Gunneridae</taxon>
        <taxon>Pentapetalae</taxon>
        <taxon>asterids</taxon>
        <taxon>lamiids</taxon>
        <taxon>Lamiales</taxon>
        <taxon>Oleaceae</taxon>
        <taxon>Forsythieae</taxon>
        <taxon>Forsythia</taxon>
    </lineage>
</organism>
<feature type="compositionally biased region" description="Acidic residues" evidence="1">
    <location>
        <begin position="1"/>
        <end position="12"/>
    </location>
</feature>
<name>A0ABD1WSB9_9LAMI</name>
<evidence type="ECO:0000313" key="3">
    <source>
        <dbReference type="Proteomes" id="UP001604277"/>
    </source>
</evidence>